<dbReference type="InterPro" id="IPR012340">
    <property type="entry name" value="NA-bd_OB-fold"/>
</dbReference>
<evidence type="ECO:0000259" key="1">
    <source>
        <dbReference type="PROSITE" id="PS50126"/>
    </source>
</evidence>
<accession>A0A6J6TM82</accession>
<dbReference type="Pfam" id="PF00575">
    <property type="entry name" value="S1"/>
    <property type="match status" value="1"/>
</dbReference>
<feature type="domain" description="S1 motif" evidence="1">
    <location>
        <begin position="5"/>
        <end position="77"/>
    </location>
</feature>
<reference evidence="2" key="1">
    <citation type="submission" date="2020-05" db="EMBL/GenBank/DDBJ databases">
        <authorList>
            <person name="Chiriac C."/>
            <person name="Salcher M."/>
            <person name="Ghai R."/>
            <person name="Kavagutti S V."/>
        </authorList>
    </citation>
    <scope>NUCLEOTIDE SEQUENCE</scope>
</reference>
<dbReference type="GO" id="GO:0003729">
    <property type="term" value="F:mRNA binding"/>
    <property type="evidence" value="ECO:0007669"/>
    <property type="project" value="TreeGrafter"/>
</dbReference>
<dbReference type="SMART" id="SM00316">
    <property type="entry name" value="S1"/>
    <property type="match status" value="1"/>
</dbReference>
<dbReference type="FunFam" id="2.40.50.140:FF:000069">
    <property type="entry name" value="Polyribonucleotide nucleotidyltransferase"/>
    <property type="match status" value="1"/>
</dbReference>
<evidence type="ECO:0000313" key="2">
    <source>
        <dbReference type="EMBL" id="CAB4747984.1"/>
    </source>
</evidence>
<dbReference type="AlphaFoldDB" id="A0A6J6TM82"/>
<name>A0A6J6TM82_9ZZZZ</name>
<dbReference type="SUPFAM" id="SSF50249">
    <property type="entry name" value="Nucleic acid-binding proteins"/>
    <property type="match status" value="1"/>
</dbReference>
<proteinExistence type="predicted"/>
<dbReference type="InterPro" id="IPR003029">
    <property type="entry name" value="S1_domain"/>
</dbReference>
<dbReference type="InterPro" id="IPR050437">
    <property type="entry name" value="Ribos_protein_bS1-like"/>
</dbReference>
<dbReference type="PANTHER" id="PTHR10724">
    <property type="entry name" value="30S RIBOSOMAL PROTEIN S1"/>
    <property type="match status" value="1"/>
</dbReference>
<dbReference type="GO" id="GO:0006412">
    <property type="term" value="P:translation"/>
    <property type="evidence" value="ECO:0007669"/>
    <property type="project" value="TreeGrafter"/>
</dbReference>
<organism evidence="2">
    <name type="scientific">freshwater metagenome</name>
    <dbReference type="NCBI Taxonomy" id="449393"/>
    <lineage>
        <taxon>unclassified sequences</taxon>
        <taxon>metagenomes</taxon>
        <taxon>ecological metagenomes</taxon>
    </lineage>
</organism>
<protein>
    <submittedName>
        <fullName evidence="2">Unannotated protein</fullName>
    </submittedName>
</protein>
<dbReference type="EMBL" id="CAEZZI010000009">
    <property type="protein sequence ID" value="CAB4747984.1"/>
    <property type="molecule type" value="Genomic_DNA"/>
</dbReference>
<dbReference type="PROSITE" id="PS50126">
    <property type="entry name" value="S1"/>
    <property type="match status" value="1"/>
</dbReference>
<dbReference type="GO" id="GO:0003735">
    <property type="term" value="F:structural constituent of ribosome"/>
    <property type="evidence" value="ECO:0007669"/>
    <property type="project" value="TreeGrafter"/>
</dbReference>
<gene>
    <name evidence="2" type="ORF">UFOPK2842_00201</name>
</gene>
<dbReference type="Gene3D" id="2.40.50.140">
    <property type="entry name" value="Nucleic acid-binding proteins"/>
    <property type="match status" value="1"/>
</dbReference>
<sequence length="86" mass="9287">MPEVGERYLGTVVKLATFGAFISLMPGKDGLLHVSQIRKMHGGKRIENLEEVMKVGDKIQVEIGEIDPKGKLSLVPVLEEGAASAE</sequence>